<dbReference type="AlphaFoldDB" id="A0A1Y5Q6L3"/>
<dbReference type="InterPro" id="IPR046519">
    <property type="entry name" value="X-Tfes_XVIPCD"/>
</dbReference>
<organism evidence="2">
    <name type="scientific">uncultured Stenotrophomonas sp</name>
    <dbReference type="NCBI Taxonomy" id="165438"/>
    <lineage>
        <taxon>Bacteria</taxon>
        <taxon>Pseudomonadati</taxon>
        <taxon>Pseudomonadota</taxon>
        <taxon>Gammaproteobacteria</taxon>
        <taxon>Lysobacterales</taxon>
        <taxon>Lysobacteraceae</taxon>
        <taxon>Stenotrophomonas</taxon>
        <taxon>environmental samples</taxon>
    </lineage>
</organism>
<dbReference type="Pfam" id="PF20410">
    <property type="entry name" value="X-Tfes_XVIPCD"/>
    <property type="match status" value="1"/>
</dbReference>
<feature type="domain" description="X-Tfes XVIPCD" evidence="1">
    <location>
        <begin position="1"/>
        <end position="65"/>
    </location>
</feature>
<sequence length="92" mass="9907">MAGAIASAMTLTGGKQVDHVVLSRDASQVFGVQGAIDNPASLCVAPPTMTAMNTLLEHSNEQASQHALRQAMVQEQQHLQQEESRNYAMRMA</sequence>
<reference evidence="2" key="1">
    <citation type="submission" date="2016-03" db="EMBL/GenBank/DDBJ databases">
        <authorList>
            <person name="Ploux O."/>
        </authorList>
    </citation>
    <scope>NUCLEOTIDE SEQUENCE</scope>
    <source>
        <strain evidence="2">UC10</strain>
    </source>
</reference>
<evidence type="ECO:0000259" key="1">
    <source>
        <dbReference type="Pfam" id="PF20410"/>
    </source>
</evidence>
<accession>A0A1Y5Q6L3</accession>
<gene>
    <name evidence="2" type="ORF">STPYR_10327</name>
</gene>
<protein>
    <recommendedName>
        <fullName evidence="1">X-Tfes XVIPCD domain-containing protein</fullName>
    </recommendedName>
</protein>
<evidence type="ECO:0000313" key="2">
    <source>
        <dbReference type="EMBL" id="SBV35397.1"/>
    </source>
</evidence>
<name>A0A1Y5Q6L3_9GAMM</name>
<proteinExistence type="predicted"/>
<dbReference type="EMBL" id="FLTS01000001">
    <property type="protein sequence ID" value="SBV35397.1"/>
    <property type="molecule type" value="Genomic_DNA"/>
</dbReference>